<comment type="similarity">
    <text evidence="2">Belongs to the cytochrome P450 family.</text>
</comment>
<evidence type="ECO:0000256" key="6">
    <source>
        <dbReference type="ARBA" id="ARBA00023004"/>
    </source>
</evidence>
<dbReference type="GO" id="GO:0020037">
    <property type="term" value="F:heme binding"/>
    <property type="evidence" value="ECO:0007669"/>
    <property type="project" value="InterPro"/>
</dbReference>
<keyword evidence="6" id="KW-0408">Iron</keyword>
<dbReference type="PANTHER" id="PTHR24279">
    <property type="entry name" value="CYTOCHROME P450"/>
    <property type="match status" value="1"/>
</dbReference>
<evidence type="ECO:0000256" key="2">
    <source>
        <dbReference type="ARBA" id="ARBA00010617"/>
    </source>
</evidence>
<organism evidence="8 9">
    <name type="scientific">Spodoptera exigua</name>
    <name type="common">Beet armyworm</name>
    <name type="synonym">Noctua fulgens</name>
    <dbReference type="NCBI Taxonomy" id="7107"/>
    <lineage>
        <taxon>Eukaryota</taxon>
        <taxon>Metazoa</taxon>
        <taxon>Ecdysozoa</taxon>
        <taxon>Arthropoda</taxon>
        <taxon>Hexapoda</taxon>
        <taxon>Insecta</taxon>
        <taxon>Pterygota</taxon>
        <taxon>Neoptera</taxon>
        <taxon>Endopterygota</taxon>
        <taxon>Lepidoptera</taxon>
        <taxon>Glossata</taxon>
        <taxon>Ditrysia</taxon>
        <taxon>Noctuoidea</taxon>
        <taxon>Noctuidae</taxon>
        <taxon>Amphipyrinae</taxon>
        <taxon>Spodoptera</taxon>
    </lineage>
</organism>
<dbReference type="Proteomes" id="UP000814243">
    <property type="component" value="Unassembled WGS sequence"/>
</dbReference>
<evidence type="ECO:0000313" key="8">
    <source>
        <dbReference type="EMBL" id="KAH9643710.1"/>
    </source>
</evidence>
<dbReference type="EMBL" id="JACEFF010000116">
    <property type="protein sequence ID" value="KAH9643710.1"/>
    <property type="molecule type" value="Genomic_DNA"/>
</dbReference>
<keyword evidence="5" id="KW-0560">Oxidoreductase</keyword>
<evidence type="ECO:0008006" key="10">
    <source>
        <dbReference type="Google" id="ProtNLM"/>
    </source>
</evidence>
<comment type="cofactor">
    <cofactor evidence="1">
        <name>heme</name>
        <dbReference type="ChEBI" id="CHEBI:30413"/>
    </cofactor>
</comment>
<protein>
    <recommendedName>
        <fullName evidence="10">Cytochrome p450</fullName>
    </recommendedName>
</protein>
<dbReference type="GO" id="GO:0005506">
    <property type="term" value="F:iron ion binding"/>
    <property type="evidence" value="ECO:0007669"/>
    <property type="project" value="InterPro"/>
</dbReference>
<dbReference type="GO" id="GO:0016705">
    <property type="term" value="F:oxidoreductase activity, acting on paired donors, with incorporation or reduction of molecular oxygen"/>
    <property type="evidence" value="ECO:0007669"/>
    <property type="project" value="InterPro"/>
</dbReference>
<dbReference type="InterPro" id="IPR036396">
    <property type="entry name" value="Cyt_P450_sf"/>
</dbReference>
<dbReference type="Pfam" id="PF00067">
    <property type="entry name" value="p450"/>
    <property type="match status" value="1"/>
</dbReference>
<keyword evidence="4" id="KW-0479">Metal-binding</keyword>
<keyword evidence="7" id="KW-0503">Monooxygenase</keyword>
<comment type="caution">
    <text evidence="8">The sequence shown here is derived from an EMBL/GenBank/DDBJ whole genome shotgun (WGS) entry which is preliminary data.</text>
</comment>
<dbReference type="AlphaFoldDB" id="A0A922MWK0"/>
<dbReference type="SUPFAM" id="SSF48264">
    <property type="entry name" value="Cytochrome P450"/>
    <property type="match status" value="1"/>
</dbReference>
<gene>
    <name evidence="8" type="ORF">HF086_001820</name>
</gene>
<evidence type="ECO:0000256" key="4">
    <source>
        <dbReference type="ARBA" id="ARBA00022723"/>
    </source>
</evidence>
<evidence type="ECO:0000256" key="5">
    <source>
        <dbReference type="ARBA" id="ARBA00023002"/>
    </source>
</evidence>
<evidence type="ECO:0000256" key="1">
    <source>
        <dbReference type="ARBA" id="ARBA00001971"/>
    </source>
</evidence>
<evidence type="ECO:0000256" key="3">
    <source>
        <dbReference type="ARBA" id="ARBA00022617"/>
    </source>
</evidence>
<keyword evidence="3" id="KW-0349">Heme</keyword>
<dbReference type="InterPro" id="IPR001128">
    <property type="entry name" value="Cyt_P450"/>
</dbReference>
<evidence type="ECO:0000313" key="9">
    <source>
        <dbReference type="Proteomes" id="UP000814243"/>
    </source>
</evidence>
<dbReference type="Gene3D" id="1.10.630.10">
    <property type="entry name" value="Cytochrome P450"/>
    <property type="match status" value="1"/>
</dbReference>
<evidence type="ECO:0000256" key="7">
    <source>
        <dbReference type="ARBA" id="ARBA00023033"/>
    </source>
</evidence>
<proteinExistence type="inferred from homology"/>
<sequence length="255" mass="29950">MINHEASHGEQWRRFRSKVQRPILQPQTVKKYVAPIEMVTEDFIKYMEKARDENGDLPHEFDNDIHRWSLECIGRVALDTRLGCLSPDLTSDSETQRIIDAAKFALRNVAVLELKAPYWRYIPTPLWTRYVNNMNFFVELCSKYINEALERLKTKKVTSENDLSLLERVLRSEGDPKIATVMALDLILVGIDTSFFSRYQWQFAQSLYQAATRLKQQEKMAEEIRRVLPDPSKPLSYSDLDKLHYTKAFVREVFR</sequence>
<name>A0A922MWK0_SPOEX</name>
<accession>A0A922MWK0</accession>
<reference evidence="8" key="1">
    <citation type="journal article" date="2021" name="G3 (Bethesda)">
        <title>Genome and transcriptome analysis of the beet armyworm Spodoptera exigua reveals targets for pest control. .</title>
        <authorList>
            <person name="Simon S."/>
            <person name="Breeschoten T."/>
            <person name="Jansen H.J."/>
            <person name="Dirks R.P."/>
            <person name="Schranz M.E."/>
            <person name="Ros V.I.D."/>
        </authorList>
    </citation>
    <scope>NUCLEOTIDE SEQUENCE</scope>
    <source>
        <strain evidence="8">TB_SE_WUR_2020</strain>
    </source>
</reference>
<dbReference type="PANTHER" id="PTHR24279:SF120">
    <property type="entry name" value="CYTOCHROME P450"/>
    <property type="match status" value="1"/>
</dbReference>
<dbReference type="GO" id="GO:0004497">
    <property type="term" value="F:monooxygenase activity"/>
    <property type="evidence" value="ECO:0007669"/>
    <property type="project" value="UniProtKB-KW"/>
</dbReference>
<dbReference type="InterPro" id="IPR050479">
    <property type="entry name" value="CYP11_CYP27_families"/>
</dbReference>